<dbReference type="OrthoDB" id="7701774at2759"/>
<feature type="region of interest" description="Disordered" evidence="1">
    <location>
        <begin position="1179"/>
        <end position="1209"/>
    </location>
</feature>
<feature type="region of interest" description="Disordered" evidence="1">
    <location>
        <begin position="1099"/>
        <end position="1131"/>
    </location>
</feature>
<feature type="compositionally biased region" description="Basic and acidic residues" evidence="1">
    <location>
        <begin position="3154"/>
        <end position="3171"/>
    </location>
</feature>
<sequence>MNYGGNMPDWHQFNTSQTNEVSSSTQNINSGHLTFIPGVSPTLNPISLNSEGLNKHQNDANYNSRNFQSFNNASNGTTIPNNSPLASMVQMQNCIGHYGSSNTRNPMLDNINASVDPRNTTIGTINDEIGYRSNQVPFNGPIGHLNGPNCNLNAPSGPRTGPGSIPGPRTNSGLGTNPSTGTGPSSMFGPNSRHGPTLGTGSSSGNMGPRNTNINSLPPGKPGPSSSFIPCKGLCCNSDPNINYQQWEKFGSYQNNTSYRDNVHSSNYQMENKHFGNNCNFRKDNLEGKEVMSPVLPNAPTIDHRRNFADYKYHKDHLMHRNYVTSSGMFHNYSMQNYNYSTEHQKYPYPVKEHTRTNNMNMPNSGILKHQEQNFIPQQKFNNKQFQYQNGNMLSKGMPNLNVNTNMASSSQNPYFNSQFPRNISAEMPHECQETTDNTAMMNRMQNTFMHNSSPQHQVYQHKIAMQKFSIENHLRELSRIPGYQSHPKYKECILRYREVLKLQQSSGYQNPVQQTPRVATPMNTMPPINLQFDQNGMLINSNYLPDNFPKLQHAPIIEQASKDIDKQNKGQDIAIVNEKCQQSQQSEQLMIPQQNEHVPSSCTETFQKQNQFSIHEDFNQNQLKVQTSESHSFNTLNTNTSNETITQQKTSKEFANKPDLDVRQFLANWDETDDEDGTTNLPDTVLSETTPVVVVSYENIDLSSKTQNAEVTRKNNFCSDEVMESNKEGEANVITAQDCLTISYSAPDNSQIVKTSKRTIGEGVVKPGSIIHCISNGPDEIPTIHIVDNLEISNILGAPDDQVIQTLEKQKTIPFFRESNNDETEAIARESGEQESKSDTSRILPTDYTASLDNIDKGTSAKSSNICETVKTVEPMNNHELRLSTTSEKESLDVGDNNMELKKQHSFEESHNPDDISLPDLPTSECTPISTTLNTPIHSDTEESSQNIEDLSIPTNPIEVMQNSPVISFTQLNSEDKAKNRSLDTLELEFQKENNNRHRHRHHHKSNETNTSNEQEVGDFDFSDNNSKAKFSSEAARNKKSFEVNSLRKKACLMDGKEDDARNVLTSVEYESEVEQEDYVHERKHKSIRRSMETTIRGGIQKRDAGDNINSNADLSPTASDDESRTLKNDKELYRRKQIKDVSTNTACPTSCEIDLNIKKRAKEATSWKDKCAEKIVTQKRDTDHSKQSKVSDARKSDDCSSSIQGEQHPVCHTTSQYKHYSVAVIKDNVALNDKRTHGSADRSLKSAEFPSKMNNTKELPEEAENRKHASSKTTFHESIQSQTSKLLQKDLKTTVDGDVRYTAEEMRLLKEYRRTKERMCQDTQDERKRSKSGHKARCSQNNEMPGIRKACLEQNSSVPGLNSGILQEEAKKGHPKSLAKGPDFGIQVANVNLKIKDNDIGKKLILGDKGQEHVKDSLEGIQIEINVSCTERNAKEQQSKRLLYDDRSLYEIHDSSPAFSVECQRRPHAKDEENDAKLSGRGHGSSEKFDALMDPVESSKSEAEKNLEEETNPAASKGICDCASDNQLANKPLCSDASCKDVSKTEVIQDIQVINCDIDPVDIMKSKSAISSTAIIDANNKIKGKSKLENESKDEDNNNSIGKAQKNGSTSSIDAMEKEMARTSTKLPESNVANSLSNFDLKNLSKYSGVDLDHRPDEGSERDEAYAGRWKKPKIDDIFEDCEMFQSSNGYINPIFSSIDKLEDLHAVPVYTTKDGKISYSPNRRFTYHELMMEARKRDSYSSVKKSHYTDNWNNYYNSSKFRKLYKRKRHHGLSERKKYEYKNTKYLYDRKRNNSDEFYNKNHVKYKDYVHSIRNNNAVWTDHYKMDKMYSSSDSDEQIMDRNKNCVAEASKKDQNTSGKATNVSKSQKDESVGIEKLDLESKDEENNGSDNSSNKDKDLGDTQPVEFNILDKSNEDCEITNNPDTQSNIASTSAESDHENAGNMKQNVENNDKCLDNSELNKPEEEGENLRINENENSKNECADKTVDKIGLENGIIRESEEKESVDEKDESTSKQEKSSMNENMPEFTLCDLEEEKNDKSSLEGTDIKQHEEEINTNVFDDQTPPETENNFESIEMNKNSETDQLNIPEPVIDVTNEVSELQAESNAFDQISQEFLNPEKPNDVFNEMVEKCGKDIGEENILECEKESVQFITEVEIPSENYEEDLNEGKGKDAELLKYNDDNSLKDTSVSVMEQEEPESQLMLTDLTDRYISVETIEYDENINPDSDQIDEEQNFSEEQNFVGFPEDQIDIEDKCITETVSNKGEIEVILSNIEETLVEETIGSDGLRIENEQDDLLTVSEMNCDQDSLVDKETLIFDTYCANSPGMDVEMSKNKTEEDESKEEQIPREKVNNKSLISSSDSNTDVEAIPKLIIKKADASNLKSECSIDHRDSSESYNKYDTKLLSELRPKIPKVIIMKNRSRSVTPTVEILEKSKHDKTQSLIPEQNKNMDVDNKDVESYTLKYSNYENKVPKVRIKLEDISSKDLKLYLKRKATKKTVPKMRIKKFKTQESERFEMENSSGTEEEAETSSDEEDTNFQESMSSDMETERIPKLKLKKQEENKYFSPERSKGKDSNISKISLKKNKRIKEEDSKHTANKNTAINDELKKKFPQCIIEKIPKVIIKRTQIGTEFKCEISKSKKTSIAETSKWQPKVKLQRLNVLDYMVKDLKQSKSIIDTTTHVKDNKDNDISNEVAIDNNNKIKLSRSNSVSNLSPTKCKQRRLSDSGFIKIQSKSITEFDDNLDDNMDDNIFKSNNNESKNLKKKGKKKLFSQNEQTYCNYNDESENEIKETVTKHSFRNILTNENNDLMVVKKKYSSFGTKGSTSLVEDKFLDSVTCLDNNDNDSTIIKIDSSDESQTTIEILPASPNSSDDEPKNSESENTSKINMANAIPTQLELELELIDNNNMYSDIFASKIDYASHSKNKFINQEPTEPYFDEFQHFSQDTFDQNDHILIKNQQSYNLQKESNDYFYCNDLLVKEVLAAKETLKKCLTRPENIDIEEKKSRLRTVAEKKQGLSFSFNDFGKSLDKFEKVCTNKENDEVKKDRTFKNLEKKGHKSPRKMKTEEIEESCSKQDESFSLVCPTASTHEENNISELTTISLKASKKFDKTTISNKISPNNSDPLHNNTKELQEEKSQKKNNSSEYKKENDNSNDTKTKEDNMPLLVPEFSLNFDSNSDRDSSRSPPVITNQEEIEQMIGDVKLMESKMISQIEKIDENKKHSYKDCEMTIADIITQLAYHEKATIKHKRYCNLCERWFPTTSRHRRHLAGYQHRYMELTQRKSIHALFILFTGKPCPRLLPANVIRSDCSIGELTPLQIAVQDVAKCVEYVQPDHKTKE</sequence>
<feature type="compositionally biased region" description="Basic and acidic residues" evidence="1">
    <location>
        <begin position="827"/>
        <end position="841"/>
    </location>
</feature>
<feature type="compositionally biased region" description="Basic and acidic residues" evidence="1">
    <location>
        <begin position="2015"/>
        <end position="2024"/>
    </location>
</feature>
<feature type="compositionally biased region" description="Polar residues" evidence="1">
    <location>
        <begin position="169"/>
        <end position="189"/>
    </location>
</feature>
<feature type="compositionally biased region" description="Basic and acidic residues" evidence="1">
    <location>
        <begin position="1954"/>
        <end position="2007"/>
    </location>
</feature>
<feature type="compositionally biased region" description="Basic and acidic residues" evidence="1">
    <location>
        <begin position="2041"/>
        <end position="2058"/>
    </location>
</feature>
<feature type="compositionally biased region" description="Basic and acidic residues" evidence="1">
    <location>
        <begin position="2515"/>
        <end position="2524"/>
    </location>
</feature>
<feature type="region of interest" description="Disordered" evidence="1">
    <location>
        <begin position="2332"/>
        <end position="2368"/>
    </location>
</feature>
<feature type="compositionally biased region" description="Polar residues" evidence="1">
    <location>
        <begin position="1923"/>
        <end position="1938"/>
    </location>
</feature>
<feature type="region of interest" description="Disordered" evidence="1">
    <location>
        <begin position="1462"/>
        <end position="1518"/>
    </location>
</feature>
<feature type="region of interest" description="Disordered" evidence="1">
    <location>
        <begin position="994"/>
        <end position="1024"/>
    </location>
</feature>
<feature type="compositionally biased region" description="Polar residues" evidence="1">
    <location>
        <begin position="199"/>
        <end position="215"/>
    </location>
</feature>
<feature type="compositionally biased region" description="Polar residues" evidence="1">
    <location>
        <begin position="2359"/>
        <end position="2368"/>
    </location>
</feature>
<dbReference type="InterPro" id="IPR013087">
    <property type="entry name" value="Znf_C2H2_type"/>
</dbReference>
<evidence type="ECO:0000313" key="4">
    <source>
        <dbReference type="Proteomes" id="UP000242457"/>
    </source>
</evidence>
<feature type="domain" description="C2H2-type" evidence="2">
    <location>
        <begin position="3261"/>
        <end position="3283"/>
    </location>
</feature>
<dbReference type="STRING" id="94128.A0A2A3EQN6"/>
<feature type="compositionally biased region" description="Polar residues" evidence="1">
    <location>
        <begin position="1273"/>
        <end position="1288"/>
    </location>
</feature>
<feature type="region of interest" description="Disordered" evidence="1">
    <location>
        <begin position="3180"/>
        <end position="3199"/>
    </location>
</feature>
<evidence type="ECO:0000313" key="3">
    <source>
        <dbReference type="EMBL" id="PBC34048.1"/>
    </source>
</evidence>
<proteinExistence type="predicted"/>
<organism evidence="3 4">
    <name type="scientific">Apis cerana cerana</name>
    <name type="common">Oriental honeybee</name>
    <dbReference type="NCBI Taxonomy" id="94128"/>
    <lineage>
        <taxon>Eukaryota</taxon>
        <taxon>Metazoa</taxon>
        <taxon>Ecdysozoa</taxon>
        <taxon>Arthropoda</taxon>
        <taxon>Hexapoda</taxon>
        <taxon>Insecta</taxon>
        <taxon>Pterygota</taxon>
        <taxon>Neoptera</taxon>
        <taxon>Endopterygota</taxon>
        <taxon>Hymenoptera</taxon>
        <taxon>Apocrita</taxon>
        <taxon>Aculeata</taxon>
        <taxon>Apoidea</taxon>
        <taxon>Anthophila</taxon>
        <taxon>Apidae</taxon>
        <taxon>Apis</taxon>
    </lineage>
</organism>
<feature type="compositionally biased region" description="Polar residues" evidence="1">
    <location>
        <begin position="1109"/>
        <end position="1120"/>
    </location>
</feature>
<dbReference type="Proteomes" id="UP000242457">
    <property type="component" value="Unassembled WGS sequence"/>
</dbReference>
<feature type="compositionally biased region" description="Polar residues" evidence="1">
    <location>
        <begin position="1859"/>
        <end position="1869"/>
    </location>
</feature>
<evidence type="ECO:0000259" key="2">
    <source>
        <dbReference type="PROSITE" id="PS00028"/>
    </source>
</evidence>
<feature type="compositionally biased region" description="Polar residues" evidence="1">
    <location>
        <begin position="3122"/>
        <end position="3136"/>
    </location>
</feature>
<feature type="region of interest" description="Disordered" evidence="1">
    <location>
        <begin position="1321"/>
        <end position="1344"/>
    </location>
</feature>
<feature type="compositionally biased region" description="Basic and acidic residues" evidence="1">
    <location>
        <begin position="1237"/>
        <end position="1247"/>
    </location>
</feature>
<keyword evidence="4" id="KW-1185">Reference proteome</keyword>
<feature type="compositionally biased region" description="Basic and acidic residues" evidence="1">
    <location>
        <begin position="2554"/>
        <end position="2583"/>
    </location>
</feature>
<reference evidence="3 4" key="1">
    <citation type="submission" date="2014-07" db="EMBL/GenBank/DDBJ databases">
        <title>Genomic and transcriptomic analysis on Apis cerana provide comprehensive insights into honey bee biology.</title>
        <authorList>
            <person name="Diao Q."/>
            <person name="Sun L."/>
            <person name="Zheng H."/>
            <person name="Zheng H."/>
            <person name="Xu S."/>
            <person name="Wang S."/>
            <person name="Zeng Z."/>
            <person name="Hu F."/>
            <person name="Su S."/>
            <person name="Wu J."/>
        </authorList>
    </citation>
    <scope>NUCLEOTIDE SEQUENCE [LARGE SCALE GENOMIC DNA]</scope>
    <source>
        <tissue evidence="3">Pupae without intestine</tissue>
    </source>
</reference>
<feature type="region of interest" description="Disordered" evidence="1">
    <location>
        <begin position="1852"/>
        <end position="2090"/>
    </location>
</feature>
<dbReference type="EMBL" id="KZ288193">
    <property type="protein sequence ID" value="PBC34048.1"/>
    <property type="molecule type" value="Genomic_DNA"/>
</dbReference>
<feature type="region of interest" description="Disordered" evidence="1">
    <location>
        <begin position="818"/>
        <end position="861"/>
    </location>
</feature>
<feature type="region of interest" description="Disordered" evidence="1">
    <location>
        <begin position="2872"/>
        <end position="2896"/>
    </location>
</feature>
<feature type="compositionally biased region" description="Polar residues" evidence="1">
    <location>
        <begin position="2060"/>
        <end position="2090"/>
    </location>
</feature>
<feature type="region of interest" description="Disordered" evidence="1">
    <location>
        <begin position="3122"/>
        <end position="3172"/>
    </location>
</feature>
<protein>
    <recommendedName>
        <fullName evidence="2">C2H2-type domain-containing protein</fullName>
    </recommendedName>
</protein>
<feature type="compositionally biased region" description="Basic and acidic residues" evidence="1">
    <location>
        <begin position="1260"/>
        <end position="1269"/>
    </location>
</feature>
<feature type="region of interest" description="Disordered" evidence="1">
    <location>
        <begin position="152"/>
        <end position="225"/>
    </location>
</feature>
<feature type="compositionally biased region" description="Basic and acidic residues" evidence="1">
    <location>
        <begin position="1321"/>
        <end position="1330"/>
    </location>
</feature>
<accession>A0A2A3EQN6</accession>
<feature type="compositionally biased region" description="Basic and acidic residues" evidence="1">
    <location>
        <begin position="1465"/>
        <end position="1510"/>
    </location>
</feature>
<feature type="region of interest" description="Disordered" evidence="1">
    <location>
        <begin position="1237"/>
        <end position="1288"/>
    </location>
</feature>
<feature type="compositionally biased region" description="Acidic residues" evidence="1">
    <location>
        <begin position="2530"/>
        <end position="2544"/>
    </location>
</feature>
<feature type="region of interest" description="Disordered" evidence="1">
    <location>
        <begin position="1588"/>
        <end position="1614"/>
    </location>
</feature>
<feature type="region of interest" description="Disordered" evidence="1">
    <location>
        <begin position="3060"/>
        <end position="3080"/>
    </location>
</feature>
<feature type="compositionally biased region" description="Basic and acidic residues" evidence="1">
    <location>
        <begin position="1179"/>
        <end position="1200"/>
    </location>
</feature>
<feature type="region of interest" description="Disordered" evidence="1">
    <location>
        <begin position="2508"/>
        <end position="2604"/>
    </location>
</feature>
<evidence type="ECO:0000256" key="1">
    <source>
        <dbReference type="SAM" id="MobiDB-lite"/>
    </source>
</evidence>
<feature type="compositionally biased region" description="Basic and acidic residues" evidence="1">
    <location>
        <begin position="1870"/>
        <end position="1884"/>
    </location>
</feature>
<gene>
    <name evidence="3" type="ORF">APICC_07584</name>
</gene>
<name>A0A2A3EQN6_APICC</name>
<feature type="compositionally biased region" description="Basic and acidic residues" evidence="1">
    <location>
        <begin position="3137"/>
        <end position="3147"/>
    </location>
</feature>
<feature type="compositionally biased region" description="Basic and acidic residues" evidence="1">
    <location>
        <begin position="2349"/>
        <end position="2358"/>
    </location>
</feature>
<dbReference type="PROSITE" id="PS00028">
    <property type="entry name" value="ZINC_FINGER_C2H2_1"/>
    <property type="match status" value="1"/>
</dbReference>